<evidence type="ECO:0000313" key="3">
    <source>
        <dbReference type="Proteomes" id="UP000199266"/>
    </source>
</evidence>
<dbReference type="Proteomes" id="UP000199266">
    <property type="component" value="Unassembled WGS sequence"/>
</dbReference>
<dbReference type="InterPro" id="IPR021778">
    <property type="entry name" value="Se/S_carrier-like"/>
</dbReference>
<accession>A0A1H3DIZ1</accession>
<sequence length="73" mass="8373">MSCIATFYVTHMALMFERECKNAGYDVRIVPVPRKLSASCGLACRYPCRAEDEIKKLCLSKDIEVEAFHRLED</sequence>
<name>A0A1H3DIZ1_9BACT</name>
<feature type="domain" description="Putative Se/S carrier protein-like" evidence="1">
    <location>
        <begin position="3"/>
        <end position="70"/>
    </location>
</feature>
<keyword evidence="3" id="KW-1185">Reference proteome</keyword>
<dbReference type="EMBL" id="FNPD01000001">
    <property type="protein sequence ID" value="SDX66482.1"/>
    <property type="molecule type" value="Genomic_DNA"/>
</dbReference>
<evidence type="ECO:0000259" key="1">
    <source>
        <dbReference type="Pfam" id="PF11823"/>
    </source>
</evidence>
<dbReference type="AlphaFoldDB" id="A0A1H3DIZ1"/>
<gene>
    <name evidence="2" type="ORF">SAMN03080603_00172</name>
</gene>
<proteinExistence type="predicted"/>
<protein>
    <recommendedName>
        <fullName evidence="1">Putative Se/S carrier protein-like domain-containing protein</fullName>
    </recommendedName>
</protein>
<evidence type="ECO:0000313" key="2">
    <source>
        <dbReference type="EMBL" id="SDX66482.1"/>
    </source>
</evidence>
<reference evidence="3" key="1">
    <citation type="submission" date="2016-10" db="EMBL/GenBank/DDBJ databases">
        <authorList>
            <person name="Varghese N."/>
            <person name="Submissions S."/>
        </authorList>
    </citation>
    <scope>NUCLEOTIDE SEQUENCE [LARGE SCALE GENOMIC DNA]</scope>
    <source>
        <strain evidence="3">DSM 13490</strain>
    </source>
</reference>
<dbReference type="Pfam" id="PF11823">
    <property type="entry name" value="Se_S_carrier"/>
    <property type="match status" value="1"/>
</dbReference>
<organism evidence="2 3">
    <name type="scientific">Acetomicrobium thermoterrenum DSM 13490</name>
    <dbReference type="NCBI Taxonomy" id="1120987"/>
    <lineage>
        <taxon>Bacteria</taxon>
        <taxon>Thermotogati</taxon>
        <taxon>Synergistota</taxon>
        <taxon>Synergistia</taxon>
        <taxon>Synergistales</taxon>
        <taxon>Acetomicrobiaceae</taxon>
        <taxon>Acetomicrobium</taxon>
    </lineage>
</organism>